<keyword evidence="2" id="KW-1185">Reference proteome</keyword>
<proteinExistence type="predicted"/>
<name>A0ABV7IVM3_9RHOB</name>
<accession>A0ABV7IVM3</accession>
<comment type="caution">
    <text evidence="1">The sequence shown here is derived from an EMBL/GenBank/DDBJ whole genome shotgun (WGS) entry which is preliminary data.</text>
</comment>
<sequence length="110" mass="12361">MQGHTAAIIADHTVKQAVSRSPLPLALDNLNREAAHVFDQNDPQRDGNRPDLANLQWRNALICLNKPLQNSTGNQTVTMGHIGPRKRNNARITFQMAIRQFWQLAVKTRG</sequence>
<dbReference type="EMBL" id="JBHRTO010000001">
    <property type="protein sequence ID" value="MFC3179868.1"/>
    <property type="molecule type" value="Genomic_DNA"/>
</dbReference>
<evidence type="ECO:0000313" key="2">
    <source>
        <dbReference type="Proteomes" id="UP001595547"/>
    </source>
</evidence>
<dbReference type="RefSeq" id="WP_380074019.1">
    <property type="nucleotide sequence ID" value="NZ_JBHRTO010000001.1"/>
</dbReference>
<evidence type="ECO:0000313" key="1">
    <source>
        <dbReference type="EMBL" id="MFC3179868.1"/>
    </source>
</evidence>
<protein>
    <submittedName>
        <fullName evidence="1">Uncharacterized protein</fullName>
    </submittedName>
</protein>
<dbReference type="Proteomes" id="UP001595547">
    <property type="component" value="Unassembled WGS sequence"/>
</dbReference>
<organism evidence="1 2">
    <name type="scientific">Cypionkella sinensis</name>
    <dbReference type="NCBI Taxonomy" id="1756043"/>
    <lineage>
        <taxon>Bacteria</taxon>
        <taxon>Pseudomonadati</taxon>
        <taxon>Pseudomonadota</taxon>
        <taxon>Alphaproteobacteria</taxon>
        <taxon>Rhodobacterales</taxon>
        <taxon>Paracoccaceae</taxon>
        <taxon>Cypionkella</taxon>
    </lineage>
</organism>
<gene>
    <name evidence="1" type="ORF">ACFOGH_02610</name>
</gene>
<reference evidence="2" key="1">
    <citation type="journal article" date="2019" name="Int. J. Syst. Evol. Microbiol.">
        <title>The Global Catalogue of Microorganisms (GCM) 10K type strain sequencing project: providing services to taxonomists for standard genome sequencing and annotation.</title>
        <authorList>
            <consortium name="The Broad Institute Genomics Platform"/>
            <consortium name="The Broad Institute Genome Sequencing Center for Infectious Disease"/>
            <person name="Wu L."/>
            <person name="Ma J."/>
        </authorList>
    </citation>
    <scope>NUCLEOTIDE SEQUENCE [LARGE SCALE GENOMIC DNA]</scope>
    <source>
        <strain evidence="2">KCTC 52039</strain>
    </source>
</reference>